<accession>A0AAD5GJJ9</accession>
<sequence length="123" mass="14289">IPLNDDKETPGTKSLSKFCDDCNGQRPSLYQNCCAVDFLFCLDRIVSAAGQQKSTAGLLREKSTESLRKNNRDTRILRHYPGDRERLSRGMGPKLQEKAKKAQWERYSRTSLYRLWDKWAIVY</sequence>
<dbReference type="Proteomes" id="UP001206925">
    <property type="component" value="Unassembled WGS sequence"/>
</dbReference>
<evidence type="ECO:0000313" key="2">
    <source>
        <dbReference type="Proteomes" id="UP001206925"/>
    </source>
</evidence>
<organism evidence="1 2">
    <name type="scientific">Ambrosia artemisiifolia</name>
    <name type="common">Common ragweed</name>
    <dbReference type="NCBI Taxonomy" id="4212"/>
    <lineage>
        <taxon>Eukaryota</taxon>
        <taxon>Viridiplantae</taxon>
        <taxon>Streptophyta</taxon>
        <taxon>Embryophyta</taxon>
        <taxon>Tracheophyta</taxon>
        <taxon>Spermatophyta</taxon>
        <taxon>Magnoliopsida</taxon>
        <taxon>eudicotyledons</taxon>
        <taxon>Gunneridae</taxon>
        <taxon>Pentapetalae</taxon>
        <taxon>asterids</taxon>
        <taxon>campanulids</taxon>
        <taxon>Asterales</taxon>
        <taxon>Asteraceae</taxon>
        <taxon>Asteroideae</taxon>
        <taxon>Heliantheae alliance</taxon>
        <taxon>Heliantheae</taxon>
        <taxon>Ambrosia</taxon>
    </lineage>
</organism>
<evidence type="ECO:0000313" key="1">
    <source>
        <dbReference type="EMBL" id="KAI7742511.1"/>
    </source>
</evidence>
<dbReference type="AlphaFoldDB" id="A0AAD5GJJ9"/>
<dbReference type="EMBL" id="JAMZMK010007971">
    <property type="protein sequence ID" value="KAI7742511.1"/>
    <property type="molecule type" value="Genomic_DNA"/>
</dbReference>
<gene>
    <name evidence="1" type="ORF">M8C21_019431</name>
</gene>
<reference evidence="1" key="1">
    <citation type="submission" date="2022-06" db="EMBL/GenBank/DDBJ databases">
        <title>Uncovering the hologenomic basis of an extraordinary plant invasion.</title>
        <authorList>
            <person name="Bieker V.C."/>
            <person name="Martin M.D."/>
            <person name="Gilbert T."/>
            <person name="Hodgins K."/>
            <person name="Battlay P."/>
            <person name="Petersen B."/>
            <person name="Wilson J."/>
        </authorList>
    </citation>
    <scope>NUCLEOTIDE SEQUENCE</scope>
    <source>
        <strain evidence="1">AA19_3_7</strain>
        <tissue evidence="1">Leaf</tissue>
    </source>
</reference>
<keyword evidence="2" id="KW-1185">Reference proteome</keyword>
<comment type="caution">
    <text evidence="1">The sequence shown here is derived from an EMBL/GenBank/DDBJ whole genome shotgun (WGS) entry which is preliminary data.</text>
</comment>
<name>A0AAD5GJJ9_AMBAR</name>
<protein>
    <submittedName>
        <fullName evidence="1">Uncharacterized protein</fullName>
    </submittedName>
</protein>
<proteinExistence type="predicted"/>
<feature type="non-terminal residue" evidence="1">
    <location>
        <position position="123"/>
    </location>
</feature>